<dbReference type="GO" id="GO:0004252">
    <property type="term" value="F:serine-type endopeptidase activity"/>
    <property type="evidence" value="ECO:0007669"/>
    <property type="project" value="InterPro"/>
</dbReference>
<organism evidence="4 5">
    <name type="scientific">Chlorella vulgaris</name>
    <name type="common">Green alga</name>
    <dbReference type="NCBI Taxonomy" id="3077"/>
    <lineage>
        <taxon>Eukaryota</taxon>
        <taxon>Viridiplantae</taxon>
        <taxon>Chlorophyta</taxon>
        <taxon>core chlorophytes</taxon>
        <taxon>Trebouxiophyceae</taxon>
        <taxon>Chlorellales</taxon>
        <taxon>Chlorellaceae</taxon>
        <taxon>Chlorella clade</taxon>
        <taxon>Chlorella</taxon>
    </lineage>
</organism>
<dbReference type="InterPro" id="IPR009003">
    <property type="entry name" value="Peptidase_S1_PA"/>
</dbReference>
<dbReference type="InterPro" id="IPR051487">
    <property type="entry name" value="Ser/Thr_Proteases_Immune/Dev"/>
</dbReference>
<comment type="caution">
    <text evidence="4">The sequence shown here is derived from an EMBL/GenBank/DDBJ whole genome shotgun (WGS) entry which is preliminary data.</text>
</comment>
<dbReference type="Gene3D" id="2.40.10.10">
    <property type="entry name" value="Trypsin-like serine proteases"/>
    <property type="match status" value="1"/>
</dbReference>
<gene>
    <name evidence="4" type="ORF">D9Q98_004208</name>
</gene>
<dbReference type="EMBL" id="SIDB01000005">
    <property type="protein sequence ID" value="KAI3432664.1"/>
    <property type="molecule type" value="Genomic_DNA"/>
</dbReference>
<dbReference type="PANTHER" id="PTHR24256">
    <property type="entry name" value="TRYPTASE-RELATED"/>
    <property type="match status" value="1"/>
</dbReference>
<keyword evidence="1" id="KW-1015">Disulfide bond</keyword>
<feature type="domain" description="Peptidase S1" evidence="3">
    <location>
        <begin position="1"/>
        <end position="204"/>
    </location>
</feature>
<dbReference type="OrthoDB" id="513440at2759"/>
<evidence type="ECO:0000259" key="3">
    <source>
        <dbReference type="PROSITE" id="PS50240"/>
    </source>
</evidence>
<evidence type="ECO:0000313" key="5">
    <source>
        <dbReference type="Proteomes" id="UP001055712"/>
    </source>
</evidence>
<dbReference type="Proteomes" id="UP001055712">
    <property type="component" value="Unassembled WGS sequence"/>
</dbReference>
<dbReference type="Pfam" id="PF00089">
    <property type="entry name" value="Trypsin"/>
    <property type="match status" value="1"/>
</dbReference>
<feature type="region of interest" description="Disordered" evidence="2">
    <location>
        <begin position="219"/>
        <end position="248"/>
    </location>
</feature>
<evidence type="ECO:0000313" key="4">
    <source>
        <dbReference type="EMBL" id="KAI3432664.1"/>
    </source>
</evidence>
<sequence length="248" mass="24921">MDGNRTTACSGALIAPDWLVTAAQCLAGNGSVAQPSQVSVWIADEWYTAAAVHAHGGYAGINGPRSQLCNDIGLVQLTQKSRARPVALPDAQSQLPVGSTVWAAGYGVDESGKASDVLRYTDLTTFSDGDPATCPAQGFADNFCAGGTSGYTCAGDSGGPLVSPTPTGDVLVGMTSWGPDDCRAPYAFYVSVRSHLDWISATLSGSSLSGLWDVATASPESDAAASGSNTGAASDPGTSTASSSGTGN</sequence>
<reference evidence="4" key="2">
    <citation type="submission" date="2020-11" db="EMBL/GenBank/DDBJ databases">
        <authorList>
            <person name="Cecchin M."/>
            <person name="Marcolungo L."/>
            <person name="Rossato M."/>
            <person name="Girolomoni L."/>
            <person name="Cosentino E."/>
            <person name="Cuine S."/>
            <person name="Li-Beisson Y."/>
            <person name="Delledonne M."/>
            <person name="Ballottari M."/>
        </authorList>
    </citation>
    <scope>NUCLEOTIDE SEQUENCE</scope>
    <source>
        <strain evidence="4">211/11P</strain>
        <tissue evidence="4">Whole cell</tissue>
    </source>
</reference>
<feature type="compositionally biased region" description="Low complexity" evidence="2">
    <location>
        <begin position="221"/>
        <end position="248"/>
    </location>
</feature>
<dbReference type="GO" id="GO:0006508">
    <property type="term" value="P:proteolysis"/>
    <property type="evidence" value="ECO:0007669"/>
    <property type="project" value="InterPro"/>
</dbReference>
<accession>A0A9D4TRJ2</accession>
<reference evidence="4" key="1">
    <citation type="journal article" date="2019" name="Plant J.">
        <title>Chlorella vulgaris genome assembly and annotation reveals the molecular basis for metabolic acclimation to high light conditions.</title>
        <authorList>
            <person name="Cecchin M."/>
            <person name="Marcolungo L."/>
            <person name="Rossato M."/>
            <person name="Girolomoni L."/>
            <person name="Cosentino E."/>
            <person name="Cuine S."/>
            <person name="Li-Beisson Y."/>
            <person name="Delledonne M."/>
            <person name="Ballottari M."/>
        </authorList>
    </citation>
    <scope>NUCLEOTIDE SEQUENCE</scope>
    <source>
        <strain evidence="4">211/11P</strain>
    </source>
</reference>
<evidence type="ECO:0000256" key="2">
    <source>
        <dbReference type="SAM" id="MobiDB-lite"/>
    </source>
</evidence>
<dbReference type="InterPro" id="IPR001314">
    <property type="entry name" value="Peptidase_S1A"/>
</dbReference>
<dbReference type="PROSITE" id="PS50240">
    <property type="entry name" value="TRYPSIN_DOM"/>
    <property type="match status" value="1"/>
</dbReference>
<dbReference type="InterPro" id="IPR043504">
    <property type="entry name" value="Peptidase_S1_PA_chymotrypsin"/>
</dbReference>
<dbReference type="SUPFAM" id="SSF50494">
    <property type="entry name" value="Trypsin-like serine proteases"/>
    <property type="match status" value="1"/>
</dbReference>
<name>A0A9D4TRJ2_CHLVU</name>
<dbReference type="PRINTS" id="PR00722">
    <property type="entry name" value="CHYMOTRYPSIN"/>
</dbReference>
<dbReference type="AlphaFoldDB" id="A0A9D4TRJ2"/>
<dbReference type="InterPro" id="IPR001254">
    <property type="entry name" value="Trypsin_dom"/>
</dbReference>
<protein>
    <recommendedName>
        <fullName evidence="3">Peptidase S1 domain-containing protein</fullName>
    </recommendedName>
</protein>
<proteinExistence type="predicted"/>
<dbReference type="SMART" id="SM00020">
    <property type="entry name" value="Tryp_SPc"/>
    <property type="match status" value="1"/>
</dbReference>
<keyword evidence="5" id="KW-1185">Reference proteome</keyword>
<evidence type="ECO:0000256" key="1">
    <source>
        <dbReference type="ARBA" id="ARBA00023157"/>
    </source>
</evidence>